<feature type="signal peptide" evidence="10">
    <location>
        <begin position="1"/>
        <end position="21"/>
    </location>
</feature>
<dbReference type="GO" id="GO:0005615">
    <property type="term" value="C:extracellular space"/>
    <property type="evidence" value="ECO:0007669"/>
    <property type="project" value="TreeGrafter"/>
</dbReference>
<dbReference type="GO" id="GO:0016020">
    <property type="term" value="C:membrane"/>
    <property type="evidence" value="ECO:0007669"/>
    <property type="project" value="InterPro"/>
</dbReference>
<evidence type="ECO:0000259" key="13">
    <source>
        <dbReference type="Pfam" id="PF06280"/>
    </source>
</evidence>
<dbReference type="CDD" id="cd02124">
    <property type="entry name" value="PA_PoS1_like"/>
    <property type="match status" value="1"/>
</dbReference>
<dbReference type="InterPro" id="IPR000209">
    <property type="entry name" value="Peptidase_S8/S53_dom"/>
</dbReference>
<dbReference type="PRINTS" id="PR00723">
    <property type="entry name" value="SUBTILISIN"/>
</dbReference>
<dbReference type="CDD" id="cd07489">
    <property type="entry name" value="Peptidases_S8_5"/>
    <property type="match status" value="1"/>
</dbReference>
<dbReference type="PANTHER" id="PTHR43806:SF66">
    <property type="entry name" value="SERIN ENDOPEPTIDASE"/>
    <property type="match status" value="1"/>
</dbReference>
<gene>
    <name evidence="14" type="ORF">HYPSUDRAFT_62648</name>
</gene>
<dbReference type="InterPro" id="IPR023828">
    <property type="entry name" value="Peptidase_S8_Ser-AS"/>
</dbReference>
<dbReference type="InterPro" id="IPR003137">
    <property type="entry name" value="PA_domain"/>
</dbReference>
<feature type="domain" description="PA" evidence="12">
    <location>
        <begin position="383"/>
        <end position="454"/>
    </location>
</feature>
<dbReference type="Pfam" id="PF00082">
    <property type="entry name" value="Peptidase_S8"/>
    <property type="match status" value="1"/>
</dbReference>
<feature type="active site" description="Charge relay system" evidence="7 8">
    <location>
        <position position="169"/>
    </location>
</feature>
<evidence type="ECO:0000313" key="14">
    <source>
        <dbReference type="EMBL" id="KJA27572.1"/>
    </source>
</evidence>
<keyword evidence="6 8" id="KW-0720">Serine protease</keyword>
<evidence type="ECO:0000256" key="1">
    <source>
        <dbReference type="ARBA" id="ARBA00011073"/>
    </source>
</evidence>
<reference evidence="15" key="1">
    <citation type="submission" date="2014-04" db="EMBL/GenBank/DDBJ databases">
        <title>Evolutionary Origins and Diversification of the Mycorrhizal Mutualists.</title>
        <authorList>
            <consortium name="DOE Joint Genome Institute"/>
            <consortium name="Mycorrhizal Genomics Consortium"/>
            <person name="Kohler A."/>
            <person name="Kuo A."/>
            <person name="Nagy L.G."/>
            <person name="Floudas D."/>
            <person name="Copeland A."/>
            <person name="Barry K.W."/>
            <person name="Cichocki N."/>
            <person name="Veneault-Fourrey C."/>
            <person name="LaButti K."/>
            <person name="Lindquist E.A."/>
            <person name="Lipzen A."/>
            <person name="Lundell T."/>
            <person name="Morin E."/>
            <person name="Murat C."/>
            <person name="Riley R."/>
            <person name="Ohm R."/>
            <person name="Sun H."/>
            <person name="Tunlid A."/>
            <person name="Henrissat B."/>
            <person name="Grigoriev I.V."/>
            <person name="Hibbett D.S."/>
            <person name="Martin F."/>
        </authorList>
    </citation>
    <scope>NUCLEOTIDE SEQUENCE [LARGE SCALE GENOMIC DNA]</scope>
    <source>
        <strain evidence="15">FD-334 SS-4</strain>
    </source>
</reference>
<dbReference type="PROSITE" id="PS00137">
    <property type="entry name" value="SUBTILASE_HIS"/>
    <property type="match status" value="1"/>
</dbReference>
<proteinExistence type="inferred from homology"/>
<dbReference type="GO" id="GO:0006508">
    <property type="term" value="P:proteolysis"/>
    <property type="evidence" value="ECO:0007669"/>
    <property type="project" value="UniProtKB-KW"/>
</dbReference>
<comment type="similarity">
    <text evidence="1 8 9">Belongs to the peptidase S8 family.</text>
</comment>
<name>A0A0D2LIV5_HYPSF</name>
<evidence type="ECO:0000256" key="8">
    <source>
        <dbReference type="PROSITE-ProRule" id="PRU01240"/>
    </source>
</evidence>
<evidence type="ECO:0000256" key="10">
    <source>
        <dbReference type="SAM" id="SignalP"/>
    </source>
</evidence>
<keyword evidence="15" id="KW-1185">Reference proteome</keyword>
<evidence type="ECO:0000256" key="9">
    <source>
        <dbReference type="RuleBase" id="RU003355"/>
    </source>
</evidence>
<dbReference type="Gene3D" id="3.50.30.30">
    <property type="match status" value="1"/>
</dbReference>
<dbReference type="Pfam" id="PF02225">
    <property type="entry name" value="PA"/>
    <property type="match status" value="1"/>
</dbReference>
<accession>A0A0D2LIV5</accession>
<evidence type="ECO:0000256" key="7">
    <source>
        <dbReference type="PIRSR" id="PIRSR615500-1"/>
    </source>
</evidence>
<feature type="active site" description="Charge relay system" evidence="7 8">
    <location>
        <position position="219"/>
    </location>
</feature>
<dbReference type="EMBL" id="KN817523">
    <property type="protein sequence ID" value="KJA27572.1"/>
    <property type="molecule type" value="Genomic_DNA"/>
</dbReference>
<dbReference type="InterPro" id="IPR015500">
    <property type="entry name" value="Peptidase_S8_subtilisin-rel"/>
</dbReference>
<dbReference type="OrthoDB" id="206201at2759"/>
<dbReference type="OMA" id="DCADFFA"/>
<dbReference type="Gene3D" id="3.40.50.200">
    <property type="entry name" value="Peptidase S8/S53 domain"/>
    <property type="match status" value="1"/>
</dbReference>
<dbReference type="AlphaFoldDB" id="A0A0D2LIV5"/>
<feature type="chain" id="PRO_5002247063" description="Peptidase S8/S53 domain-containing protein" evidence="10">
    <location>
        <begin position="22"/>
        <end position="898"/>
    </location>
</feature>
<feature type="active site" description="Charge relay system" evidence="7 8">
    <location>
        <position position="530"/>
    </location>
</feature>
<keyword evidence="5 8" id="KW-0378">Hydrolase</keyword>
<sequence length="898" mass="93189">MKPSVLWALLPALLAADSVYGTFPISQVQRVTNGPIVPNQFIIEVDTIANIPTKRSFSRSLDAVYVSLRERSVGFDVTKEFEASGLFVGASITVNSAQDVAAISKTPGVVAIRPVVRIPSPKPVFSHVTSGPSDPQVPPDSESTHILTGVDKLHAQGIIGTGIKIGIIDTGIDYTHPSLGGGFGPGHKVIGGFDFVGDAYDGTNTPIPDPDPLDQCNGHGTHVGGIIGANPGNPFNISGVAFGASISAYRVFGCSGSVTDDILVEALLRGVSDGQDILTMSLGGANGWTESTSSVLSSRIAANGKIVTIAAGNDGSSGSFYTSSPGNAINAISAASLDNTVIPLQNATVGGVQHNPITYFATFPLNITGSLPIFATSTDTTIVDDACNPLPDSTPDLSKFLVVVRRGTCTFVQKLTNIAAKGGVNTFIYDNGNGFADIAVGNFTAVLIQASDGEFLVQQFAAKVNVTISFPQVGGAFNFPDPNGGLISSFTSYGPTNDFFFKPAVAAPGGNILSTFPVPLGSFAVLSGTSMATPFIAGSSALLISVKGKSSAVTSGARTLFETTAKPVASSKTDGDPLQTLTQQGAGLINVFDAIHATTIVSPGELILNDTANFKPVQTFTVKNIGTTTQIFKLQHVPAGTALTTQPGTIFAADGPVPLSNTSASVTIVPSTLVLLPGRTQTVVAIFKLPDTLDASTFPVFTGFIQLVGPTVSQSFHVSYVGLAGSLKNKQVIDDTDVFFGVPLPTLLDSAGDVQAGPTNYSFVGDDVPTLLWRLAFGTAAFRVDLVDSAIKFTPTIQTRALSGFPFFSFPSPHAGGTFAQVKLIGSLAEFDFISRNNDDPTDNASNTFTLSIPSFANGTAIPNGQYRALVRALKVTGDPTNEADYESWLSPIVGIEA</sequence>
<dbReference type="SUPFAM" id="SSF52743">
    <property type="entry name" value="Subtilisin-like"/>
    <property type="match status" value="1"/>
</dbReference>
<keyword evidence="3 8" id="KW-0645">Protease</keyword>
<evidence type="ECO:0000256" key="5">
    <source>
        <dbReference type="ARBA" id="ARBA00022801"/>
    </source>
</evidence>
<dbReference type="PROSITE" id="PS51892">
    <property type="entry name" value="SUBTILASE"/>
    <property type="match status" value="1"/>
</dbReference>
<dbReference type="GO" id="GO:0004252">
    <property type="term" value="F:serine-type endopeptidase activity"/>
    <property type="evidence" value="ECO:0007669"/>
    <property type="project" value="UniProtKB-UniRule"/>
</dbReference>
<dbReference type="PANTHER" id="PTHR43806">
    <property type="entry name" value="PEPTIDASE S8"/>
    <property type="match status" value="1"/>
</dbReference>
<organism evidence="14 15">
    <name type="scientific">Hypholoma sublateritium (strain FD-334 SS-4)</name>
    <dbReference type="NCBI Taxonomy" id="945553"/>
    <lineage>
        <taxon>Eukaryota</taxon>
        <taxon>Fungi</taxon>
        <taxon>Dikarya</taxon>
        <taxon>Basidiomycota</taxon>
        <taxon>Agaricomycotina</taxon>
        <taxon>Agaricomycetes</taxon>
        <taxon>Agaricomycetidae</taxon>
        <taxon>Agaricales</taxon>
        <taxon>Agaricineae</taxon>
        <taxon>Strophariaceae</taxon>
        <taxon>Hypholoma</taxon>
    </lineage>
</organism>
<dbReference type="Pfam" id="PF06280">
    <property type="entry name" value="fn3_5"/>
    <property type="match status" value="1"/>
</dbReference>
<keyword evidence="2" id="KW-0964">Secreted</keyword>
<dbReference type="Proteomes" id="UP000054270">
    <property type="component" value="Unassembled WGS sequence"/>
</dbReference>
<dbReference type="InterPro" id="IPR022398">
    <property type="entry name" value="Peptidase_S8_His-AS"/>
</dbReference>
<dbReference type="STRING" id="945553.A0A0D2LIV5"/>
<evidence type="ECO:0000256" key="3">
    <source>
        <dbReference type="ARBA" id="ARBA00022670"/>
    </source>
</evidence>
<evidence type="ECO:0000313" key="15">
    <source>
        <dbReference type="Proteomes" id="UP000054270"/>
    </source>
</evidence>
<keyword evidence="2" id="KW-0134">Cell wall</keyword>
<dbReference type="InterPro" id="IPR050131">
    <property type="entry name" value="Peptidase_S8_subtilisin-like"/>
</dbReference>
<evidence type="ECO:0000256" key="4">
    <source>
        <dbReference type="ARBA" id="ARBA00022729"/>
    </source>
</evidence>
<evidence type="ECO:0000256" key="2">
    <source>
        <dbReference type="ARBA" id="ARBA00022512"/>
    </source>
</evidence>
<evidence type="ECO:0000259" key="12">
    <source>
        <dbReference type="Pfam" id="PF02225"/>
    </source>
</evidence>
<evidence type="ECO:0000259" key="11">
    <source>
        <dbReference type="Pfam" id="PF00082"/>
    </source>
</evidence>
<dbReference type="InterPro" id="IPR036852">
    <property type="entry name" value="Peptidase_S8/S53_dom_sf"/>
</dbReference>
<evidence type="ECO:0008006" key="16">
    <source>
        <dbReference type="Google" id="ProtNLM"/>
    </source>
</evidence>
<dbReference type="PROSITE" id="PS00138">
    <property type="entry name" value="SUBTILASE_SER"/>
    <property type="match status" value="1"/>
</dbReference>
<dbReference type="InterPro" id="IPR023827">
    <property type="entry name" value="Peptidase_S8_Asp-AS"/>
</dbReference>
<protein>
    <recommendedName>
        <fullName evidence="16">Peptidase S8/S53 domain-containing protein</fullName>
    </recommendedName>
</protein>
<dbReference type="InterPro" id="IPR034187">
    <property type="entry name" value="Peptidases_S8_5"/>
</dbReference>
<feature type="domain" description="C5a peptidase/Subtilisin-like protease SBT2-like Fn3-like" evidence="13">
    <location>
        <begin position="608"/>
        <end position="720"/>
    </location>
</feature>
<dbReference type="PROSITE" id="PS00136">
    <property type="entry name" value="SUBTILASE_ASP"/>
    <property type="match status" value="1"/>
</dbReference>
<dbReference type="InterPro" id="IPR010435">
    <property type="entry name" value="C5a/SBT2-like_Fn3"/>
</dbReference>
<keyword evidence="4 10" id="KW-0732">Signal</keyword>
<feature type="domain" description="Peptidase S8/S53" evidence="11">
    <location>
        <begin position="160"/>
        <end position="587"/>
    </location>
</feature>
<evidence type="ECO:0000256" key="6">
    <source>
        <dbReference type="ARBA" id="ARBA00022825"/>
    </source>
</evidence>